<keyword evidence="4 12" id="KW-0808">Transferase</keyword>
<reference evidence="14 15" key="1">
    <citation type="journal article" date="2019" name="Sci. Rep.">
        <title>Comparative genomics of chytrid fungi reveal insights into the obligate biotrophic and pathogenic lifestyle of Synchytrium endobioticum.</title>
        <authorList>
            <person name="van de Vossenberg B.T.L.H."/>
            <person name="Warris S."/>
            <person name="Nguyen H.D.T."/>
            <person name="van Gent-Pelzer M.P.E."/>
            <person name="Joly D.L."/>
            <person name="van de Geest H.C."/>
            <person name="Bonants P.J.M."/>
            <person name="Smith D.S."/>
            <person name="Levesque C.A."/>
            <person name="van der Lee T.A.J."/>
        </authorList>
    </citation>
    <scope>NUCLEOTIDE SEQUENCE [LARGE SCALE GENOMIC DNA]</scope>
    <source>
        <strain evidence="14 15">JEL517</strain>
    </source>
</reference>
<evidence type="ECO:0000256" key="7">
    <source>
        <dbReference type="ARBA" id="ARBA00022989"/>
    </source>
</evidence>
<keyword evidence="8 12" id="KW-0443">Lipid metabolism</keyword>
<feature type="transmembrane region" description="Helical" evidence="12">
    <location>
        <begin position="65"/>
        <end position="88"/>
    </location>
</feature>
<dbReference type="PANTHER" id="PTHR11157">
    <property type="entry name" value="FATTY ACID ACYL TRANSFERASE-RELATED"/>
    <property type="match status" value="1"/>
</dbReference>
<dbReference type="PANTHER" id="PTHR11157:SF134">
    <property type="entry name" value="ELONGATION OF FATTY ACIDS PROTEIN 1-RELATED"/>
    <property type="match status" value="1"/>
</dbReference>
<dbReference type="GeneID" id="42001784"/>
<keyword evidence="3 12" id="KW-0444">Lipid biosynthesis</keyword>
<dbReference type="EC" id="2.3.1.-" evidence="12"/>
<keyword evidence="15" id="KW-1185">Reference proteome</keyword>
<feature type="transmembrane region" description="Helical" evidence="12">
    <location>
        <begin position="167"/>
        <end position="186"/>
    </location>
</feature>
<organism evidence="14 15">
    <name type="scientific">Synchytrium microbalum</name>
    <dbReference type="NCBI Taxonomy" id="1806994"/>
    <lineage>
        <taxon>Eukaryota</taxon>
        <taxon>Fungi</taxon>
        <taxon>Fungi incertae sedis</taxon>
        <taxon>Chytridiomycota</taxon>
        <taxon>Chytridiomycota incertae sedis</taxon>
        <taxon>Chytridiomycetes</taxon>
        <taxon>Synchytriales</taxon>
        <taxon>Synchytriaceae</taxon>
        <taxon>Synchytrium</taxon>
    </lineage>
</organism>
<feature type="region of interest" description="Disordered" evidence="13">
    <location>
        <begin position="294"/>
        <end position="318"/>
    </location>
</feature>
<dbReference type="GO" id="GO:0042761">
    <property type="term" value="P:very long-chain fatty acid biosynthetic process"/>
    <property type="evidence" value="ECO:0007669"/>
    <property type="project" value="TreeGrafter"/>
</dbReference>
<dbReference type="Proteomes" id="UP000319731">
    <property type="component" value="Unassembled WGS sequence"/>
</dbReference>
<proteinExistence type="inferred from homology"/>
<dbReference type="GO" id="GO:0009922">
    <property type="term" value="F:fatty acid elongase activity"/>
    <property type="evidence" value="ECO:0007669"/>
    <property type="project" value="UniProtKB-EC"/>
</dbReference>
<dbReference type="InterPro" id="IPR030457">
    <property type="entry name" value="ELO_CS"/>
</dbReference>
<evidence type="ECO:0000256" key="1">
    <source>
        <dbReference type="ARBA" id="ARBA00004141"/>
    </source>
</evidence>
<evidence type="ECO:0000256" key="2">
    <source>
        <dbReference type="ARBA" id="ARBA00007263"/>
    </source>
</evidence>
<name>A0A507CDV5_9FUNG</name>
<dbReference type="GO" id="GO:0005789">
    <property type="term" value="C:endoplasmic reticulum membrane"/>
    <property type="evidence" value="ECO:0007669"/>
    <property type="project" value="TreeGrafter"/>
</dbReference>
<feature type="transmembrane region" description="Helical" evidence="12">
    <location>
        <begin position="33"/>
        <end position="53"/>
    </location>
</feature>
<keyword evidence="10 12" id="KW-0275">Fatty acid biosynthesis</keyword>
<evidence type="ECO:0000256" key="4">
    <source>
        <dbReference type="ARBA" id="ARBA00022679"/>
    </source>
</evidence>
<evidence type="ECO:0000313" key="14">
    <source>
        <dbReference type="EMBL" id="TPX37691.1"/>
    </source>
</evidence>
<dbReference type="Pfam" id="PF01151">
    <property type="entry name" value="ELO"/>
    <property type="match status" value="1"/>
</dbReference>
<comment type="similarity">
    <text evidence="2 12">Belongs to the ELO family.</text>
</comment>
<evidence type="ECO:0000256" key="11">
    <source>
        <dbReference type="ARBA" id="ARBA00047375"/>
    </source>
</evidence>
<protein>
    <recommendedName>
        <fullName evidence="12">Elongation of fatty acids protein</fullName>
        <ecNumber evidence="12">2.3.1.-</ecNumber>
    </recommendedName>
</protein>
<dbReference type="GO" id="GO:0034625">
    <property type="term" value="P:fatty acid elongation, monounsaturated fatty acid"/>
    <property type="evidence" value="ECO:0007669"/>
    <property type="project" value="TreeGrafter"/>
</dbReference>
<evidence type="ECO:0000256" key="9">
    <source>
        <dbReference type="ARBA" id="ARBA00023136"/>
    </source>
</evidence>
<evidence type="ECO:0000256" key="8">
    <source>
        <dbReference type="ARBA" id="ARBA00023098"/>
    </source>
</evidence>
<feature type="transmembrane region" description="Helical" evidence="12">
    <location>
        <begin position="252"/>
        <end position="273"/>
    </location>
</feature>
<evidence type="ECO:0000256" key="6">
    <source>
        <dbReference type="ARBA" id="ARBA00022832"/>
    </source>
</evidence>
<keyword evidence="6 12" id="KW-0276">Fatty acid metabolism</keyword>
<evidence type="ECO:0000313" key="15">
    <source>
        <dbReference type="Proteomes" id="UP000319731"/>
    </source>
</evidence>
<dbReference type="GO" id="GO:0019367">
    <property type="term" value="P:fatty acid elongation, saturated fatty acid"/>
    <property type="evidence" value="ECO:0007669"/>
    <property type="project" value="TreeGrafter"/>
</dbReference>
<comment type="subcellular location">
    <subcellularLocation>
        <location evidence="1">Membrane</location>
        <topology evidence="1">Multi-pass membrane protein</topology>
    </subcellularLocation>
</comment>
<comment type="caution">
    <text evidence="14">The sequence shown here is derived from an EMBL/GenBank/DDBJ whole genome shotgun (WGS) entry which is preliminary data.</text>
</comment>
<keyword evidence="5 12" id="KW-0812">Transmembrane</keyword>
<dbReference type="InterPro" id="IPR002076">
    <property type="entry name" value="ELO_fam"/>
</dbReference>
<evidence type="ECO:0000256" key="13">
    <source>
        <dbReference type="SAM" id="MobiDB-lite"/>
    </source>
</evidence>
<keyword evidence="7 12" id="KW-1133">Transmembrane helix</keyword>
<comment type="catalytic activity">
    <reaction evidence="11">
        <text>a very-long-chain acyl-CoA + malonyl-CoA + H(+) = a very-long-chain 3-oxoacyl-CoA + CO2 + CoA</text>
        <dbReference type="Rhea" id="RHEA:32727"/>
        <dbReference type="ChEBI" id="CHEBI:15378"/>
        <dbReference type="ChEBI" id="CHEBI:16526"/>
        <dbReference type="ChEBI" id="CHEBI:57287"/>
        <dbReference type="ChEBI" id="CHEBI:57384"/>
        <dbReference type="ChEBI" id="CHEBI:90725"/>
        <dbReference type="ChEBI" id="CHEBI:90736"/>
        <dbReference type="EC" id="2.3.1.199"/>
    </reaction>
</comment>
<comment type="catalytic activity">
    <reaction evidence="12">
        <text>an acyl-CoA + malonyl-CoA + H(+) = a 3-oxoacyl-CoA + CO2 + CoA</text>
        <dbReference type="Rhea" id="RHEA:50252"/>
        <dbReference type="ChEBI" id="CHEBI:15378"/>
        <dbReference type="ChEBI" id="CHEBI:16526"/>
        <dbReference type="ChEBI" id="CHEBI:57287"/>
        <dbReference type="ChEBI" id="CHEBI:57384"/>
        <dbReference type="ChEBI" id="CHEBI:58342"/>
        <dbReference type="ChEBI" id="CHEBI:90726"/>
    </reaction>
    <physiologicalReaction direction="left-to-right" evidence="12">
        <dbReference type="Rhea" id="RHEA:50253"/>
    </physiologicalReaction>
</comment>
<feature type="transmembrane region" description="Helical" evidence="12">
    <location>
        <begin position="207"/>
        <end position="225"/>
    </location>
</feature>
<accession>A0A507CDV5</accession>
<dbReference type="GO" id="GO:0030148">
    <property type="term" value="P:sphingolipid biosynthetic process"/>
    <property type="evidence" value="ECO:0007669"/>
    <property type="project" value="TreeGrafter"/>
</dbReference>
<evidence type="ECO:0000256" key="3">
    <source>
        <dbReference type="ARBA" id="ARBA00022516"/>
    </source>
</evidence>
<dbReference type="EMBL" id="QEAO01000002">
    <property type="protein sequence ID" value="TPX37691.1"/>
    <property type="molecule type" value="Genomic_DNA"/>
</dbReference>
<dbReference type="STRING" id="1806994.A0A507CDV5"/>
<feature type="compositionally biased region" description="Low complexity" evidence="13">
    <location>
        <begin position="297"/>
        <end position="318"/>
    </location>
</feature>
<dbReference type="GO" id="GO:0034626">
    <property type="term" value="P:fatty acid elongation, polyunsaturated fatty acid"/>
    <property type="evidence" value="ECO:0007669"/>
    <property type="project" value="TreeGrafter"/>
</dbReference>
<evidence type="ECO:0000256" key="5">
    <source>
        <dbReference type="ARBA" id="ARBA00022692"/>
    </source>
</evidence>
<dbReference type="OrthoDB" id="434092at2759"/>
<dbReference type="AlphaFoldDB" id="A0A507CDV5"/>
<evidence type="ECO:0000256" key="10">
    <source>
        <dbReference type="ARBA" id="ARBA00023160"/>
    </source>
</evidence>
<keyword evidence="9 12" id="KW-0472">Membrane</keyword>
<evidence type="ECO:0000256" key="12">
    <source>
        <dbReference type="RuleBase" id="RU361115"/>
    </source>
</evidence>
<dbReference type="PROSITE" id="PS01188">
    <property type="entry name" value="ELO"/>
    <property type="match status" value="1"/>
</dbReference>
<dbReference type="RefSeq" id="XP_031027602.1">
    <property type="nucleotide sequence ID" value="XM_031166487.1"/>
</dbReference>
<sequence>MHFSPFNDVLDMILAKYFHISADAFKFHEGLPFGTLPSIVAASLGYVIVMMGGQEIMRGYQSFNLKYLIFLHNAIMSIASGLLFMLILEPLVPMWQEHGLNFTLCHYDAYTPRLELFYYLNYLFKLWEFIDTGFMVLRKRPLEFLHVYHHSATAAFTYMFLVKPHPITWFAILMNLTVHVLMYYYYAVSTVSKRKIWWKKHLTTMQISQFVLDLLMLAYVAYNVYTNEYFPWLKTDYGFKTLEYCTSVDPHTHLTVCAVIFGSYLILFLDFYVRSYNRAAAAKQVAAGAARTNGKANHVNGHTNGHTSGNGSSFLKEE</sequence>
<gene>
    <name evidence="14" type="primary">SMI558</name>
    <name evidence="14" type="ORF">SmJEL517_g00558</name>
</gene>